<evidence type="ECO:0000313" key="4">
    <source>
        <dbReference type="Proteomes" id="UP000014500"/>
    </source>
</evidence>
<dbReference type="Proteomes" id="UP000014500">
    <property type="component" value="Unassembled WGS sequence"/>
</dbReference>
<dbReference type="AlphaFoldDB" id="T1IHW4"/>
<organism evidence="3 4">
    <name type="scientific">Strigamia maritima</name>
    <name type="common">European centipede</name>
    <name type="synonym">Geophilus maritimus</name>
    <dbReference type="NCBI Taxonomy" id="126957"/>
    <lineage>
        <taxon>Eukaryota</taxon>
        <taxon>Metazoa</taxon>
        <taxon>Ecdysozoa</taxon>
        <taxon>Arthropoda</taxon>
        <taxon>Myriapoda</taxon>
        <taxon>Chilopoda</taxon>
        <taxon>Pleurostigmophora</taxon>
        <taxon>Geophilomorpha</taxon>
        <taxon>Linotaeniidae</taxon>
        <taxon>Strigamia</taxon>
    </lineage>
</organism>
<keyword evidence="4" id="KW-1185">Reference proteome</keyword>
<feature type="chain" id="PRO_5004578536" description="WAP domain-containing protein" evidence="2">
    <location>
        <begin position="25"/>
        <end position="118"/>
    </location>
</feature>
<name>T1IHW4_STRMM</name>
<feature type="signal peptide" evidence="2">
    <location>
        <begin position="1"/>
        <end position="24"/>
    </location>
</feature>
<keyword evidence="2" id="KW-0732">Signal</keyword>
<sequence length="118" mass="13107">MIMARFNRNLLFFCVLVQCALILSQIIEDNSTLEQQDVFSESSGMGEDLRSPSEFNTTEDDDFTSPTTTAATCVGVFIRPALSCPTCNTDLDCNEGQSCCPMWFPRKLKCCGNRIRSG</sequence>
<reference evidence="3" key="2">
    <citation type="submission" date="2015-02" db="UniProtKB">
        <authorList>
            <consortium name="EnsemblMetazoa"/>
        </authorList>
    </citation>
    <scope>IDENTIFICATION</scope>
</reference>
<feature type="region of interest" description="Disordered" evidence="1">
    <location>
        <begin position="42"/>
        <end position="63"/>
    </location>
</feature>
<protein>
    <recommendedName>
        <fullName evidence="5">WAP domain-containing protein</fullName>
    </recommendedName>
</protein>
<dbReference type="HOGENOM" id="CLU_2076060_0_0_1"/>
<evidence type="ECO:0008006" key="5">
    <source>
        <dbReference type="Google" id="ProtNLM"/>
    </source>
</evidence>
<evidence type="ECO:0000313" key="3">
    <source>
        <dbReference type="EnsemblMetazoa" id="SMAR000442-PA"/>
    </source>
</evidence>
<reference evidence="4" key="1">
    <citation type="submission" date="2011-05" db="EMBL/GenBank/DDBJ databases">
        <authorList>
            <person name="Richards S.R."/>
            <person name="Qu J."/>
            <person name="Jiang H."/>
            <person name="Jhangiani S.N."/>
            <person name="Agravi P."/>
            <person name="Goodspeed R."/>
            <person name="Gross S."/>
            <person name="Mandapat C."/>
            <person name="Jackson L."/>
            <person name="Mathew T."/>
            <person name="Pu L."/>
            <person name="Thornton R."/>
            <person name="Saada N."/>
            <person name="Wilczek-Boney K.B."/>
            <person name="Lee S."/>
            <person name="Kovar C."/>
            <person name="Wu Y."/>
            <person name="Scherer S.E."/>
            <person name="Worley K.C."/>
            <person name="Muzny D.M."/>
            <person name="Gibbs R."/>
        </authorList>
    </citation>
    <scope>NUCLEOTIDE SEQUENCE</scope>
    <source>
        <strain evidence="4">Brora</strain>
    </source>
</reference>
<dbReference type="EnsemblMetazoa" id="SMAR000442-RA">
    <property type="protein sequence ID" value="SMAR000442-PA"/>
    <property type="gene ID" value="SMAR000442"/>
</dbReference>
<accession>T1IHW4</accession>
<evidence type="ECO:0000256" key="2">
    <source>
        <dbReference type="SAM" id="SignalP"/>
    </source>
</evidence>
<proteinExistence type="predicted"/>
<evidence type="ECO:0000256" key="1">
    <source>
        <dbReference type="SAM" id="MobiDB-lite"/>
    </source>
</evidence>
<dbReference type="EMBL" id="JH430028">
    <property type="status" value="NOT_ANNOTATED_CDS"/>
    <property type="molecule type" value="Genomic_DNA"/>
</dbReference>